<name>A0AAW9SU16_CORAY</name>
<gene>
    <name evidence="2" type="ORF">QP460_006485</name>
</gene>
<evidence type="ECO:0000313" key="3">
    <source>
        <dbReference type="Proteomes" id="UP001223646"/>
    </source>
</evidence>
<sequence length="93" mass="10494">MGSKHAAKYDRIGQAYYDAAAMTRQEFETEIQRAQKELQGLEERRKAREIKEREVAKGVEKQQKTARPKGTVTRLFGRAGKGTPTVKSIRGVS</sequence>
<dbReference type="RefSeq" id="WP_256885558.1">
    <property type="nucleotide sequence ID" value="NZ_JAFJMB010000016.1"/>
</dbReference>
<reference evidence="2" key="2">
    <citation type="submission" date="2024-05" db="EMBL/GenBank/DDBJ databases">
        <authorList>
            <person name="Wolfe A."/>
        </authorList>
    </citation>
    <scope>NUCLEOTIDE SEQUENCE</scope>
    <source>
        <strain evidence="2">UMB1064</strain>
    </source>
</reference>
<dbReference type="Proteomes" id="UP001223646">
    <property type="component" value="Unassembled WGS sequence"/>
</dbReference>
<comment type="caution">
    <text evidence="2">The sequence shown here is derived from an EMBL/GenBank/DDBJ whole genome shotgun (WGS) entry which is preliminary data.</text>
</comment>
<dbReference type="AlphaFoldDB" id="A0AAW9SU16"/>
<feature type="coiled-coil region" evidence="1">
    <location>
        <begin position="17"/>
        <end position="51"/>
    </location>
</feature>
<protein>
    <submittedName>
        <fullName evidence="2">Uncharacterized protein</fullName>
    </submittedName>
</protein>
<accession>A0AAW9SU16</accession>
<evidence type="ECO:0000256" key="1">
    <source>
        <dbReference type="SAM" id="Coils"/>
    </source>
</evidence>
<dbReference type="EMBL" id="JASOOY020000020">
    <property type="protein sequence ID" value="MEO3717231.1"/>
    <property type="molecule type" value="Genomic_DNA"/>
</dbReference>
<evidence type="ECO:0000313" key="2">
    <source>
        <dbReference type="EMBL" id="MEO3717231.1"/>
    </source>
</evidence>
<proteinExistence type="predicted"/>
<keyword evidence="1" id="KW-0175">Coiled coil</keyword>
<reference evidence="2" key="1">
    <citation type="submission" date="2023-05" db="EMBL/GenBank/DDBJ databases">
        <authorList>
            <person name="Du J."/>
        </authorList>
    </citation>
    <scope>NUCLEOTIDE SEQUENCE</scope>
    <source>
        <strain evidence="2">UMB1064</strain>
    </source>
</reference>
<organism evidence="2 3">
    <name type="scientific">Corynebacterium amycolatum</name>
    <dbReference type="NCBI Taxonomy" id="43765"/>
    <lineage>
        <taxon>Bacteria</taxon>
        <taxon>Bacillati</taxon>
        <taxon>Actinomycetota</taxon>
        <taxon>Actinomycetes</taxon>
        <taxon>Mycobacteriales</taxon>
        <taxon>Corynebacteriaceae</taxon>
        <taxon>Corynebacterium</taxon>
    </lineage>
</organism>